<dbReference type="Proteomes" id="UP000027730">
    <property type="component" value="Unassembled WGS sequence"/>
</dbReference>
<dbReference type="PANTHER" id="PTHR42812:SF5">
    <property type="entry name" value="ENDO-ARABINASE"/>
    <property type="match status" value="1"/>
</dbReference>
<dbReference type="InterPro" id="IPR051795">
    <property type="entry name" value="Glycosyl_Hydrlase_43"/>
</dbReference>
<keyword evidence="6" id="KW-0472">Membrane</keyword>
<feature type="site" description="Important for catalytic activity, responsible for pKa modulation of the active site Glu and correct orientation of both the proton donor and substrate" evidence="4">
    <location>
        <position position="249"/>
    </location>
</feature>
<dbReference type="SUPFAM" id="SSF75005">
    <property type="entry name" value="Arabinanase/levansucrase/invertase"/>
    <property type="match status" value="1"/>
</dbReference>
<dbReference type="GO" id="GO:0005975">
    <property type="term" value="P:carbohydrate metabolic process"/>
    <property type="evidence" value="ECO:0007669"/>
    <property type="project" value="InterPro"/>
</dbReference>
<evidence type="ECO:0000256" key="2">
    <source>
        <dbReference type="ARBA" id="ARBA00022801"/>
    </source>
</evidence>
<dbReference type="RefSeq" id="XP_013423279.1">
    <property type="nucleotide sequence ID" value="XM_013567825.1"/>
</dbReference>
<dbReference type="GeneID" id="25412392"/>
<dbReference type="Pfam" id="PF04616">
    <property type="entry name" value="Glyco_hydro_43"/>
    <property type="match status" value="1"/>
</dbReference>
<dbReference type="OrthoDB" id="3879658at2759"/>
<keyword evidence="6" id="KW-0812">Transmembrane</keyword>
<evidence type="ECO:0000313" key="7">
    <source>
        <dbReference type="EMBL" id="KEQ69179.1"/>
    </source>
</evidence>
<gene>
    <name evidence="7" type="ORF">M436DRAFT_56864</name>
</gene>
<proteinExistence type="inferred from homology"/>
<dbReference type="GO" id="GO:0004553">
    <property type="term" value="F:hydrolase activity, hydrolyzing O-glycosyl compounds"/>
    <property type="evidence" value="ECO:0007669"/>
    <property type="project" value="InterPro"/>
</dbReference>
<reference evidence="7 8" key="1">
    <citation type="journal article" date="2014" name="BMC Genomics">
        <title>Genome sequencing of four Aureobasidium pullulans varieties: biotechnological potential, stress tolerance, and description of new species.</title>
        <authorList>
            <person name="Gostin Ar C."/>
            <person name="Ohm R.A."/>
            <person name="Kogej T."/>
            <person name="Sonjak S."/>
            <person name="Turk M."/>
            <person name="Zajc J."/>
            <person name="Zalar P."/>
            <person name="Grube M."/>
            <person name="Sun H."/>
            <person name="Han J."/>
            <person name="Sharma A."/>
            <person name="Chiniquy J."/>
            <person name="Ngan C.Y."/>
            <person name="Lipzen A."/>
            <person name="Barry K."/>
            <person name="Grigoriev I.V."/>
            <person name="Gunde-Cimerman N."/>
        </authorList>
    </citation>
    <scope>NUCLEOTIDE SEQUENCE [LARGE SCALE GENOMIC DNA]</scope>
    <source>
        <strain evidence="7 8">CBS 147.97</strain>
    </source>
</reference>
<evidence type="ECO:0000256" key="1">
    <source>
        <dbReference type="ARBA" id="ARBA00009865"/>
    </source>
</evidence>
<dbReference type="AlphaFoldDB" id="A0A074WC98"/>
<sequence length="429" mass="46718">MVTEKDSEDDQSQQAQLSFFERYFCKTTSRPGSGTGDENDAAPTRKFSVLSRGFVTVSALLCLIIVVTLCAVLATVFVRNQKQEQAIRRAPVHEAIFANFADPVVVKHEGLFYAFATTNAAGILSQTNDTAIIALGKSNVQIATSPDFRDWTLLDHSHDALPKMGDWVRKGLNENQNPRAAVWAPAVMKRPSDGKYIMYYSAAVENTTYVAFSSHCIGAAISETSSPAGPYLPLNTTISCPVAEGGAIDPTPFIDTDGSIYLAWKIDGNNIGHGGVCKNSEHPLVPTPIKLQKMMADGVTPDGQDVTILDRTDEDGPLVEAPVIVRSTEGIYFLFFSSGCTRDPSYDVKYAWANDVRGPYTRAKKPLLRTGDFNLTAPGSIGLTDMEEDGTHGMVFHARVQAPYGKVRAMYTSSIRFNGTEVLLVKKKV</sequence>
<keyword evidence="6" id="KW-1133">Transmembrane helix</keyword>
<dbReference type="Gene3D" id="2.115.10.20">
    <property type="entry name" value="Glycosyl hydrolase domain, family 43"/>
    <property type="match status" value="1"/>
</dbReference>
<organism evidence="7 8">
    <name type="scientific">Aureobasidium namibiae CBS 147.97</name>
    <dbReference type="NCBI Taxonomy" id="1043004"/>
    <lineage>
        <taxon>Eukaryota</taxon>
        <taxon>Fungi</taxon>
        <taxon>Dikarya</taxon>
        <taxon>Ascomycota</taxon>
        <taxon>Pezizomycotina</taxon>
        <taxon>Dothideomycetes</taxon>
        <taxon>Dothideomycetidae</taxon>
        <taxon>Dothideales</taxon>
        <taxon>Saccotheciaceae</taxon>
        <taxon>Aureobasidium</taxon>
    </lineage>
</organism>
<feature type="transmembrane region" description="Helical" evidence="6">
    <location>
        <begin position="54"/>
        <end position="78"/>
    </location>
</feature>
<comment type="similarity">
    <text evidence="1 5">Belongs to the glycosyl hydrolase 43 family.</text>
</comment>
<keyword evidence="2 5" id="KW-0378">Hydrolase</keyword>
<keyword evidence="3 5" id="KW-0326">Glycosidase</keyword>
<dbReference type="InterPro" id="IPR006710">
    <property type="entry name" value="Glyco_hydro_43"/>
</dbReference>
<evidence type="ECO:0000256" key="6">
    <source>
        <dbReference type="SAM" id="Phobius"/>
    </source>
</evidence>
<evidence type="ECO:0000256" key="5">
    <source>
        <dbReference type="RuleBase" id="RU361187"/>
    </source>
</evidence>
<evidence type="ECO:0000313" key="8">
    <source>
        <dbReference type="Proteomes" id="UP000027730"/>
    </source>
</evidence>
<evidence type="ECO:0000256" key="4">
    <source>
        <dbReference type="PIRSR" id="PIRSR606710-2"/>
    </source>
</evidence>
<dbReference type="STRING" id="1043004.A0A074WC98"/>
<accession>A0A074WC98</accession>
<dbReference type="EMBL" id="KL584723">
    <property type="protein sequence ID" value="KEQ69179.1"/>
    <property type="molecule type" value="Genomic_DNA"/>
</dbReference>
<dbReference type="PANTHER" id="PTHR42812">
    <property type="entry name" value="BETA-XYLOSIDASE"/>
    <property type="match status" value="1"/>
</dbReference>
<dbReference type="CDD" id="cd08999">
    <property type="entry name" value="GH43_ABN-like"/>
    <property type="match status" value="1"/>
</dbReference>
<dbReference type="InterPro" id="IPR023296">
    <property type="entry name" value="Glyco_hydro_beta-prop_sf"/>
</dbReference>
<protein>
    <submittedName>
        <fullName evidence="7">Arabinanase/levansucrase/invertase</fullName>
    </submittedName>
</protein>
<name>A0A074WC98_9PEZI</name>
<evidence type="ECO:0000256" key="3">
    <source>
        <dbReference type="ARBA" id="ARBA00023295"/>
    </source>
</evidence>
<dbReference type="HOGENOM" id="CLU_009397_8_0_1"/>
<keyword evidence="8" id="KW-1185">Reference proteome</keyword>